<proteinExistence type="predicted"/>
<evidence type="ECO:0000313" key="2">
    <source>
        <dbReference type="Proteomes" id="UP000018144"/>
    </source>
</evidence>
<evidence type="ECO:0000313" key="1">
    <source>
        <dbReference type="EMBL" id="CCX11384.1"/>
    </source>
</evidence>
<name>U4L4I4_PYROM</name>
<dbReference type="EMBL" id="HF935612">
    <property type="protein sequence ID" value="CCX11384.1"/>
    <property type="molecule type" value="Genomic_DNA"/>
</dbReference>
<reference evidence="1 2" key="1">
    <citation type="journal article" date="2013" name="PLoS Genet.">
        <title>The genome and development-dependent transcriptomes of Pyronema confluens: a window into fungal evolution.</title>
        <authorList>
            <person name="Traeger S."/>
            <person name="Altegoer F."/>
            <person name="Freitag M."/>
            <person name="Gabaldon T."/>
            <person name="Kempken F."/>
            <person name="Kumar A."/>
            <person name="Marcet-Houben M."/>
            <person name="Poggeler S."/>
            <person name="Stajich J.E."/>
            <person name="Nowrousian M."/>
        </authorList>
    </citation>
    <scope>NUCLEOTIDE SEQUENCE [LARGE SCALE GENOMIC DNA]</scope>
    <source>
        <strain evidence="2">CBS 100304</strain>
        <tissue evidence="1">Vegetative mycelium</tissue>
    </source>
</reference>
<keyword evidence="2" id="KW-1185">Reference proteome</keyword>
<organism evidence="1 2">
    <name type="scientific">Pyronema omphalodes (strain CBS 100304)</name>
    <name type="common">Pyronema confluens</name>
    <dbReference type="NCBI Taxonomy" id="1076935"/>
    <lineage>
        <taxon>Eukaryota</taxon>
        <taxon>Fungi</taxon>
        <taxon>Dikarya</taxon>
        <taxon>Ascomycota</taxon>
        <taxon>Pezizomycotina</taxon>
        <taxon>Pezizomycetes</taxon>
        <taxon>Pezizales</taxon>
        <taxon>Pyronemataceae</taxon>
        <taxon>Pyronema</taxon>
    </lineage>
</organism>
<protein>
    <submittedName>
        <fullName evidence="1">Uncharacterized protein</fullName>
    </submittedName>
</protein>
<dbReference type="Proteomes" id="UP000018144">
    <property type="component" value="Unassembled WGS sequence"/>
</dbReference>
<sequence>MNNEQGCTPKPRIQKLRLSDPHAVNGSRVSCALAYSNLYDVKTKHLASNNSQR</sequence>
<gene>
    <name evidence="1" type="ORF">PCON_10978</name>
</gene>
<accession>U4L4I4</accession>
<dbReference type="AlphaFoldDB" id="U4L4I4"/>